<reference evidence="1 2" key="1">
    <citation type="submission" date="2017-11" db="EMBL/GenBank/DDBJ databases">
        <authorList>
            <person name="Han C.G."/>
        </authorList>
    </citation>
    <scope>NUCLEOTIDE SEQUENCE [LARGE SCALE GENOMIC DNA]</scope>
    <source>
        <strain evidence="1 2">A10</strain>
    </source>
</reference>
<dbReference type="EMBL" id="PIDR01002292">
    <property type="protein sequence ID" value="PLO52479.1"/>
    <property type="molecule type" value="Genomic_DNA"/>
</dbReference>
<organism evidence="1 2">
    <name type="scientific">Klebsiella michiganensis</name>
    <dbReference type="NCBI Taxonomy" id="1134687"/>
    <lineage>
        <taxon>Bacteria</taxon>
        <taxon>Pseudomonadati</taxon>
        <taxon>Pseudomonadota</taxon>
        <taxon>Gammaproteobacteria</taxon>
        <taxon>Enterobacterales</taxon>
        <taxon>Enterobacteriaceae</taxon>
        <taxon>Klebsiella/Raoultella group</taxon>
        <taxon>Klebsiella</taxon>
    </lineage>
</organism>
<dbReference type="AlphaFoldDB" id="A0A2J5NFD4"/>
<evidence type="ECO:0000313" key="2">
    <source>
        <dbReference type="Proteomes" id="UP000234667"/>
    </source>
</evidence>
<accession>A0A2J5NFD4</accession>
<gene>
    <name evidence="1" type="ORF">CWN49_37205</name>
</gene>
<reference evidence="1 2" key="2">
    <citation type="submission" date="2018-01" db="EMBL/GenBank/DDBJ databases">
        <title>Genomic study of Klebsiella pneumoniae.</title>
        <authorList>
            <person name="Yang Y."/>
            <person name="Bicalho R."/>
        </authorList>
    </citation>
    <scope>NUCLEOTIDE SEQUENCE [LARGE SCALE GENOMIC DNA]</scope>
    <source>
        <strain evidence="1 2">A10</strain>
    </source>
</reference>
<evidence type="ECO:0000313" key="1">
    <source>
        <dbReference type="EMBL" id="PLO52479.1"/>
    </source>
</evidence>
<comment type="caution">
    <text evidence="1">The sequence shown here is derived from an EMBL/GenBank/DDBJ whole genome shotgun (WGS) entry which is preliminary data.</text>
</comment>
<protein>
    <submittedName>
        <fullName evidence="1">Cytoplasmic protein</fullName>
    </submittedName>
</protein>
<sequence length="55" mass="6666">MAEKSQTEQSRAYFYRNFKYTLEHLARDYQAELQRYSDESWEFPQRAARLSAAVK</sequence>
<proteinExistence type="predicted"/>
<name>A0A2J5NFD4_9ENTR</name>
<feature type="non-terminal residue" evidence="1">
    <location>
        <position position="55"/>
    </location>
</feature>
<dbReference type="Proteomes" id="UP000234667">
    <property type="component" value="Unassembled WGS sequence"/>
</dbReference>